<evidence type="ECO:0000313" key="3">
    <source>
        <dbReference type="Proteomes" id="UP000830671"/>
    </source>
</evidence>
<dbReference type="AlphaFoldDB" id="A0A9Q8SV55"/>
<evidence type="ECO:0000256" key="1">
    <source>
        <dbReference type="SAM" id="MobiDB-lite"/>
    </source>
</evidence>
<gene>
    <name evidence="2" type="ORF">CLUP02_08671</name>
</gene>
<dbReference type="EMBL" id="CP019476">
    <property type="protein sequence ID" value="UQC83177.1"/>
    <property type="molecule type" value="Genomic_DNA"/>
</dbReference>
<dbReference type="RefSeq" id="XP_049144798.1">
    <property type="nucleotide sequence ID" value="XM_049287655.1"/>
</dbReference>
<protein>
    <submittedName>
        <fullName evidence="2">Uncharacterized protein</fullName>
    </submittedName>
</protein>
<dbReference type="GeneID" id="73342665"/>
<evidence type="ECO:0000313" key="2">
    <source>
        <dbReference type="EMBL" id="UQC83177.1"/>
    </source>
</evidence>
<proteinExistence type="predicted"/>
<dbReference type="KEGG" id="clup:CLUP02_08671"/>
<sequence>MAGMVAYRKCGASNESRIRTGHRYQQRHTAETATSKSDGQPSRPVGLYAKKKHIPHAKMTQVKPPLLPLNSIPFYLSRYDRPSSERANCHLMNSMSPSQHDRPFSVAVPGVSGVLCGGVAVVLHPSFLPQFQYLPSPSRAVHVSQRSRGRLLIGKNVTIFYVRALRVANPHYNSYCASTGLGDFIYDTRGRDINWVTIAITEQRYSTKATNAIN</sequence>
<feature type="region of interest" description="Disordered" evidence="1">
    <location>
        <begin position="16"/>
        <end position="45"/>
    </location>
</feature>
<accession>A0A9Q8SV55</accession>
<feature type="compositionally biased region" description="Polar residues" evidence="1">
    <location>
        <begin position="31"/>
        <end position="40"/>
    </location>
</feature>
<name>A0A9Q8SV55_9PEZI</name>
<reference evidence="2" key="1">
    <citation type="journal article" date="2021" name="Mol. Plant Microbe Interact.">
        <title>Complete Genome Sequence of the Plant-Pathogenic Fungus Colletotrichum lupini.</title>
        <authorList>
            <person name="Baroncelli R."/>
            <person name="Pensec F."/>
            <person name="Da Lio D."/>
            <person name="Boufleur T."/>
            <person name="Vicente I."/>
            <person name="Sarrocco S."/>
            <person name="Picot A."/>
            <person name="Baraldi E."/>
            <person name="Sukno S."/>
            <person name="Thon M."/>
            <person name="Le Floch G."/>
        </authorList>
    </citation>
    <scope>NUCLEOTIDE SEQUENCE</scope>
    <source>
        <strain evidence="2">IMI 504893</strain>
    </source>
</reference>
<keyword evidence="3" id="KW-1185">Reference proteome</keyword>
<dbReference type="Proteomes" id="UP000830671">
    <property type="component" value="Chromosome 4"/>
</dbReference>
<organism evidence="2 3">
    <name type="scientific">Colletotrichum lupini</name>
    <dbReference type="NCBI Taxonomy" id="145971"/>
    <lineage>
        <taxon>Eukaryota</taxon>
        <taxon>Fungi</taxon>
        <taxon>Dikarya</taxon>
        <taxon>Ascomycota</taxon>
        <taxon>Pezizomycotina</taxon>
        <taxon>Sordariomycetes</taxon>
        <taxon>Hypocreomycetidae</taxon>
        <taxon>Glomerellales</taxon>
        <taxon>Glomerellaceae</taxon>
        <taxon>Colletotrichum</taxon>
        <taxon>Colletotrichum acutatum species complex</taxon>
    </lineage>
</organism>